<keyword evidence="1" id="KW-0812">Transmembrane</keyword>
<reference evidence="2 3" key="1">
    <citation type="submission" date="2020-07" db="EMBL/GenBank/DDBJ databases">
        <title>Fungal Genomes of the International Space Station.</title>
        <authorList>
            <person name="Seuylemezian A."/>
            <person name="Singh N.K."/>
            <person name="Wood J."/>
            <person name="Venkateswaran K."/>
        </authorList>
    </citation>
    <scope>NUCLEOTIDE SEQUENCE [LARGE SCALE GENOMIC DNA]</scope>
    <source>
        <strain evidence="2 3">PL-B2</strain>
    </source>
</reference>
<evidence type="ECO:0000256" key="1">
    <source>
        <dbReference type="SAM" id="Phobius"/>
    </source>
</evidence>
<dbReference type="Proteomes" id="UP000769780">
    <property type="component" value="Unassembled WGS sequence"/>
</dbReference>
<protein>
    <submittedName>
        <fullName evidence="2">Uncharacterized protein</fullName>
    </submittedName>
</protein>
<keyword evidence="3" id="KW-1185">Reference proteome</keyword>
<feature type="transmembrane region" description="Helical" evidence="1">
    <location>
        <begin position="158"/>
        <end position="181"/>
    </location>
</feature>
<keyword evidence="1" id="KW-1133">Transmembrane helix</keyword>
<feature type="transmembrane region" description="Helical" evidence="1">
    <location>
        <begin position="126"/>
        <end position="146"/>
    </location>
</feature>
<dbReference type="RefSeq" id="WP_221871479.1">
    <property type="nucleotide sequence ID" value="NZ_JACWFH010000007.1"/>
</dbReference>
<comment type="caution">
    <text evidence="2">The sequence shown here is derived from an EMBL/GenBank/DDBJ whole genome shotgun (WGS) entry which is preliminary data.</text>
</comment>
<gene>
    <name evidence="2" type="ORF">H0185_04170</name>
</gene>
<organism evidence="2 3">
    <name type="scientific">Mesobacillus maritimus</name>
    <dbReference type="NCBI Taxonomy" id="1643336"/>
    <lineage>
        <taxon>Bacteria</taxon>
        <taxon>Bacillati</taxon>
        <taxon>Bacillota</taxon>
        <taxon>Bacilli</taxon>
        <taxon>Bacillales</taxon>
        <taxon>Bacillaceae</taxon>
        <taxon>Mesobacillus</taxon>
    </lineage>
</organism>
<dbReference type="InterPro" id="IPR048147">
    <property type="entry name" value="CBO0543-like"/>
</dbReference>
<evidence type="ECO:0000313" key="3">
    <source>
        <dbReference type="Proteomes" id="UP000769780"/>
    </source>
</evidence>
<feature type="transmembrane region" description="Helical" evidence="1">
    <location>
        <begin position="60"/>
        <end position="76"/>
    </location>
</feature>
<proteinExistence type="predicted"/>
<feature type="transmembrane region" description="Helical" evidence="1">
    <location>
        <begin position="96"/>
        <end position="119"/>
    </location>
</feature>
<dbReference type="EMBL" id="JACWFH010000007">
    <property type="protein sequence ID" value="MBY0096001.1"/>
    <property type="molecule type" value="Genomic_DNA"/>
</dbReference>
<feature type="transmembrane region" description="Helical" evidence="1">
    <location>
        <begin position="35"/>
        <end position="53"/>
    </location>
</feature>
<accession>A0ABS7K1H1</accession>
<sequence>MTKQNEALEKISEKQQEIASDWFQYWEDFSSFSTWPFWFHVVMFVVPLIVLYFKLDRKKALELGFFGLNIHVWFAYFDTLGTRQGFWTYPFQMLPFLPNSVGLDASLVPVLFILLYQWVKNHNKNYYFYAFLLSLILSFGLKWFFVSMNLFKFHMGANYFHLLLTYLVILGLSKWIVDLFLHFQKEAQ</sequence>
<name>A0ABS7K1H1_9BACI</name>
<keyword evidence="1" id="KW-0472">Membrane</keyword>
<dbReference type="NCBIfam" id="NF041644">
    <property type="entry name" value="CBO0543_fam"/>
    <property type="match status" value="1"/>
</dbReference>
<evidence type="ECO:0000313" key="2">
    <source>
        <dbReference type="EMBL" id="MBY0096001.1"/>
    </source>
</evidence>